<dbReference type="PANTHER" id="PTHR34474">
    <property type="entry name" value="SIGNAL TRANSDUCTION PROTEIN TRAP"/>
    <property type="match status" value="1"/>
</dbReference>
<protein>
    <submittedName>
        <fullName evidence="2">Antibiotic biosynthesis monooxygenase</fullName>
    </submittedName>
</protein>
<dbReference type="EMBL" id="VDUW01000006">
    <property type="protein sequence ID" value="TXL64000.1"/>
    <property type="molecule type" value="Genomic_DNA"/>
</dbReference>
<gene>
    <name evidence="2" type="ORF">FHP05_09930</name>
</gene>
<dbReference type="InterPro" id="IPR007138">
    <property type="entry name" value="ABM_dom"/>
</dbReference>
<dbReference type="PROSITE" id="PS51725">
    <property type="entry name" value="ABM"/>
    <property type="match status" value="1"/>
</dbReference>
<proteinExistence type="predicted"/>
<feature type="domain" description="ABM" evidence="1">
    <location>
        <begin position="65"/>
        <end position="157"/>
    </location>
</feature>
<dbReference type="AlphaFoldDB" id="A0A5C8NSM8"/>
<dbReference type="InterPro" id="IPR050404">
    <property type="entry name" value="Heme-degrading_MO"/>
</dbReference>
<dbReference type="SUPFAM" id="SSF54909">
    <property type="entry name" value="Dimeric alpha+beta barrel"/>
    <property type="match status" value="1"/>
</dbReference>
<evidence type="ECO:0000313" key="2">
    <source>
        <dbReference type="EMBL" id="TXL64000.1"/>
    </source>
</evidence>
<evidence type="ECO:0000313" key="3">
    <source>
        <dbReference type="Proteomes" id="UP000321574"/>
    </source>
</evidence>
<dbReference type="Gene3D" id="3.30.70.100">
    <property type="match status" value="1"/>
</dbReference>
<accession>A0A5C8NSM8</accession>
<name>A0A5C8NSM8_9BACI</name>
<dbReference type="InterPro" id="IPR011008">
    <property type="entry name" value="Dimeric_a/b-barrel"/>
</dbReference>
<dbReference type="GO" id="GO:0004497">
    <property type="term" value="F:monooxygenase activity"/>
    <property type="evidence" value="ECO:0007669"/>
    <property type="project" value="UniProtKB-KW"/>
</dbReference>
<sequence length="166" mass="19542">MKAYMTNGTYDFLKKLESKHPQITFHFMRDINTLAYYEGTGKSIFTAGRTYDILFSKGTLQEKGFVVMNHIPVTVEGQPVFEDRFAKRQGNVETMPGFQAFRLLKPEKGHTYIVFTQWDTKVHYENWKTSKSFQKAHQQKTVKQPAYFADRPFLHTYHLITEEEQD</sequence>
<comment type="caution">
    <text evidence="2">The sequence shown here is derived from an EMBL/GenBank/DDBJ whole genome shotgun (WGS) entry which is preliminary data.</text>
</comment>
<organism evidence="2 3">
    <name type="scientific">Cerasibacillus terrae</name>
    <dbReference type="NCBI Taxonomy" id="2498845"/>
    <lineage>
        <taxon>Bacteria</taxon>
        <taxon>Bacillati</taxon>
        <taxon>Bacillota</taxon>
        <taxon>Bacilli</taxon>
        <taxon>Bacillales</taxon>
        <taxon>Bacillaceae</taxon>
        <taxon>Cerasibacillus</taxon>
    </lineage>
</organism>
<dbReference type="PANTHER" id="PTHR34474:SF2">
    <property type="entry name" value="SIGNAL TRANSDUCTION PROTEIN TRAP"/>
    <property type="match status" value="1"/>
</dbReference>
<dbReference type="RefSeq" id="WP_147667818.1">
    <property type="nucleotide sequence ID" value="NZ_VDUW01000006.1"/>
</dbReference>
<dbReference type="Proteomes" id="UP000321574">
    <property type="component" value="Unassembled WGS sequence"/>
</dbReference>
<dbReference type="Pfam" id="PF03992">
    <property type="entry name" value="ABM"/>
    <property type="match status" value="1"/>
</dbReference>
<keyword evidence="2" id="KW-0560">Oxidoreductase</keyword>
<keyword evidence="3" id="KW-1185">Reference proteome</keyword>
<evidence type="ECO:0000259" key="1">
    <source>
        <dbReference type="PROSITE" id="PS51725"/>
    </source>
</evidence>
<reference evidence="2 3" key="1">
    <citation type="submission" date="2019-06" db="EMBL/GenBank/DDBJ databases">
        <title>Cerasibacillus sp. nov., isolated from maize field.</title>
        <authorList>
            <person name="Lin S.-Y."/>
            <person name="Tsai C.-F."/>
            <person name="Young C.-C."/>
        </authorList>
    </citation>
    <scope>NUCLEOTIDE SEQUENCE [LARGE SCALE GENOMIC DNA]</scope>
    <source>
        <strain evidence="2 3">CC-CFT480</strain>
    </source>
</reference>
<dbReference type="OrthoDB" id="2352283at2"/>
<keyword evidence="2" id="KW-0503">Monooxygenase</keyword>